<gene>
    <name evidence="5" type="ORF">WDC_1411</name>
</gene>
<evidence type="ECO:0000313" key="5">
    <source>
        <dbReference type="EMBL" id="KIS02987.1"/>
    </source>
</evidence>
<organism evidence="5 6">
    <name type="scientific">Paucilactobacillus wasatchensis</name>
    <dbReference type="NCBI Taxonomy" id="1335616"/>
    <lineage>
        <taxon>Bacteria</taxon>
        <taxon>Bacillati</taxon>
        <taxon>Bacillota</taxon>
        <taxon>Bacilli</taxon>
        <taxon>Lactobacillales</taxon>
        <taxon>Lactobacillaceae</taxon>
        <taxon>Paucilactobacillus</taxon>
    </lineage>
</organism>
<dbReference type="PROSITE" id="PS50893">
    <property type="entry name" value="ABC_TRANSPORTER_2"/>
    <property type="match status" value="1"/>
</dbReference>
<dbReference type="Pfam" id="PF00005">
    <property type="entry name" value="ABC_tran"/>
    <property type="match status" value="1"/>
</dbReference>
<dbReference type="STRING" id="1335616.WDC_1411"/>
<dbReference type="CDD" id="cd03221">
    <property type="entry name" value="ABCF_EF-3"/>
    <property type="match status" value="1"/>
</dbReference>
<keyword evidence="1" id="KW-0547">Nucleotide-binding</keyword>
<dbReference type="PROSITE" id="PS00211">
    <property type="entry name" value="ABC_TRANSPORTER_1"/>
    <property type="match status" value="1"/>
</dbReference>
<dbReference type="PATRIC" id="fig|1335616.4.peg.1415"/>
<feature type="region of interest" description="Disordered" evidence="3">
    <location>
        <begin position="1"/>
        <end position="20"/>
    </location>
</feature>
<dbReference type="SMART" id="SM00382">
    <property type="entry name" value="AAA"/>
    <property type="match status" value="1"/>
</dbReference>
<dbReference type="Gene3D" id="3.40.50.300">
    <property type="entry name" value="P-loop containing nucleotide triphosphate hydrolases"/>
    <property type="match status" value="1"/>
</dbReference>
<sequence length="296" mass="33014">MGQVELTKTKSAREENAGKMERGAHALQKRAHKQNDVTKPFQGSSVKLMASDFPVFTGKTVAHVDHLDLSRNGKKLLQQVTFQIKPGERIALVGPNGIGKTTLIKAMLNGQMHTQLSQHARVVYFNQDITKLPKAKSVWAFIQQASVLDDVRSRQIMGAFGINQVFYSRLIGELSGGEQVKLQLLSILLSSSNFLILDEPTNFLDRQALTALADYLINYPGTVLLVSHDLTFRTQVVTRTLMFREKTLIDPQQIVLHAKQPSKLPLLQLKYDRLMAAADSDTAELQALKQAIDKLK</sequence>
<dbReference type="AlphaFoldDB" id="A0A0D1A5M5"/>
<dbReference type="PANTHER" id="PTHR42855">
    <property type="entry name" value="ABC TRANSPORTER ATP-BINDING SUBUNIT"/>
    <property type="match status" value="1"/>
</dbReference>
<keyword evidence="6" id="KW-1185">Reference proteome</keyword>
<comment type="caution">
    <text evidence="5">The sequence shown here is derived from an EMBL/GenBank/DDBJ whole genome shotgun (WGS) entry which is preliminary data.</text>
</comment>
<dbReference type="Proteomes" id="UP000032279">
    <property type="component" value="Unassembled WGS sequence"/>
</dbReference>
<protein>
    <submittedName>
        <fullName evidence="5">ABC transporter, ATP-binding protein</fullName>
    </submittedName>
</protein>
<evidence type="ECO:0000256" key="3">
    <source>
        <dbReference type="SAM" id="MobiDB-lite"/>
    </source>
</evidence>
<keyword evidence="2 5" id="KW-0067">ATP-binding</keyword>
<reference evidence="5 6" key="1">
    <citation type="submission" date="2013-08" db="EMBL/GenBank/DDBJ databases">
        <title>Lactobacillus wasatchii sp. WDC04, a late gas producing bacteria isolated from aged chedder cheese.</title>
        <authorList>
            <person name="Oberg C.J."/>
            <person name="Culumber M."/>
            <person name="McMahon D.J."/>
            <person name="Broadbent J.R."/>
            <person name="Oberg T.S."/>
            <person name="Ortaki F."/>
        </authorList>
    </citation>
    <scope>NUCLEOTIDE SEQUENCE [LARGE SCALE GENOMIC DNA]</scope>
    <source>
        <strain evidence="5 6">WDC04</strain>
    </source>
</reference>
<dbReference type="EMBL" id="AWTT01000036">
    <property type="protein sequence ID" value="KIS02987.1"/>
    <property type="molecule type" value="Genomic_DNA"/>
</dbReference>
<name>A0A0D1A5M5_9LACO</name>
<dbReference type="GO" id="GO:0005524">
    <property type="term" value="F:ATP binding"/>
    <property type="evidence" value="ECO:0007669"/>
    <property type="project" value="UniProtKB-KW"/>
</dbReference>
<evidence type="ECO:0000256" key="1">
    <source>
        <dbReference type="ARBA" id="ARBA00022741"/>
    </source>
</evidence>
<dbReference type="GO" id="GO:0016887">
    <property type="term" value="F:ATP hydrolysis activity"/>
    <property type="evidence" value="ECO:0007669"/>
    <property type="project" value="InterPro"/>
</dbReference>
<dbReference type="SUPFAM" id="SSF52540">
    <property type="entry name" value="P-loop containing nucleoside triphosphate hydrolases"/>
    <property type="match status" value="1"/>
</dbReference>
<dbReference type="InterPro" id="IPR003593">
    <property type="entry name" value="AAA+_ATPase"/>
</dbReference>
<feature type="compositionally biased region" description="Basic and acidic residues" evidence="3">
    <location>
        <begin position="7"/>
        <end position="20"/>
    </location>
</feature>
<dbReference type="InterPro" id="IPR017871">
    <property type="entry name" value="ABC_transporter-like_CS"/>
</dbReference>
<evidence type="ECO:0000259" key="4">
    <source>
        <dbReference type="PROSITE" id="PS50893"/>
    </source>
</evidence>
<evidence type="ECO:0000256" key="2">
    <source>
        <dbReference type="ARBA" id="ARBA00022840"/>
    </source>
</evidence>
<dbReference type="InterPro" id="IPR003439">
    <property type="entry name" value="ABC_transporter-like_ATP-bd"/>
</dbReference>
<dbReference type="InterPro" id="IPR051309">
    <property type="entry name" value="ABCF_ATPase"/>
</dbReference>
<evidence type="ECO:0000313" key="6">
    <source>
        <dbReference type="Proteomes" id="UP000032279"/>
    </source>
</evidence>
<dbReference type="InterPro" id="IPR027417">
    <property type="entry name" value="P-loop_NTPase"/>
</dbReference>
<proteinExistence type="predicted"/>
<accession>A0A0D1A5M5</accession>
<feature type="domain" description="ABC transporter" evidence="4">
    <location>
        <begin position="62"/>
        <end position="270"/>
    </location>
</feature>
<dbReference type="PANTHER" id="PTHR42855:SF1">
    <property type="entry name" value="ABC TRANSPORTER DOMAIN-CONTAINING PROTEIN"/>
    <property type="match status" value="1"/>
</dbReference>